<dbReference type="Gene3D" id="2.10.25.10">
    <property type="entry name" value="Laminin"/>
    <property type="match status" value="1"/>
</dbReference>
<dbReference type="InterPro" id="IPR000742">
    <property type="entry name" value="EGF"/>
</dbReference>
<feature type="transmembrane region" description="Helical" evidence="8">
    <location>
        <begin position="413"/>
        <end position="432"/>
    </location>
</feature>
<dbReference type="InterPro" id="IPR021910">
    <property type="entry name" value="NGX6/PGAP6/MYMK"/>
</dbReference>
<feature type="domain" description="EGF-like" evidence="9">
    <location>
        <begin position="175"/>
        <end position="217"/>
    </location>
</feature>
<dbReference type="PROSITE" id="PS50026">
    <property type="entry name" value="EGF_3"/>
    <property type="match status" value="1"/>
</dbReference>
<name>A0A7S3Y220_HETAK</name>
<evidence type="ECO:0000256" key="5">
    <source>
        <dbReference type="ARBA" id="ARBA00022989"/>
    </source>
</evidence>
<comment type="similarity">
    <text evidence="2">Belongs to the TMEM8 family.</text>
</comment>
<sequence>MLTQHLVCLQRVKKFSTSLGNGNCKTSTVLAGFDFAADALDEKLITKSQHFIVNLAGTEIGAHMLIILRGSGLPGGRYGTTLSTMKKLNIRLRYGAPVSSMSPEMDAYFLDPVVNGTLNVSASKSRGTEFYWLLPHPVVPIGLSGKQAQLYLRVETTEHIEASLLSKLQLSLLVRFRDCIPEICPPHRGTCSPLQMATGYLSTTCTCRYGYAGDRCEINVLSPGGRLTQAVFLIISNAPGFMAAYLSWRHRFFGLMSALIFSTIASALYHSCDIGYACFYSRLPTAKMVDQFGVLILIVLLVLQQSPLPRYIEPVFIIAWLGPITTTLIRESGGLDSNIDSGALTFIVAGAAAFLVLTWAAALLRAGALAGALAPLPPPRGTAAPGGRGGGARLRRLGRLIHAILFQYKVFHWLKIGSAWIVILFGFLTYLFQESSTYYIWHSIWHIASYTSAALFVLGKPQTYNEGKIAHFLSSGQANREKTGDEGEVKDSDDDDIQLLSSSSSVYHLQQRKKKRYPGSVGRHKFPTMI</sequence>
<dbReference type="InterPro" id="IPR002049">
    <property type="entry name" value="LE_dom"/>
</dbReference>
<reference evidence="10" key="1">
    <citation type="submission" date="2021-01" db="EMBL/GenBank/DDBJ databases">
        <authorList>
            <person name="Corre E."/>
            <person name="Pelletier E."/>
            <person name="Niang G."/>
            <person name="Scheremetjew M."/>
            <person name="Finn R."/>
            <person name="Kale V."/>
            <person name="Holt S."/>
            <person name="Cochrane G."/>
            <person name="Meng A."/>
            <person name="Brown T."/>
            <person name="Cohen L."/>
        </authorList>
    </citation>
    <scope>NUCLEOTIDE SEQUENCE</scope>
    <source>
        <strain evidence="10">CCMP3107</strain>
    </source>
</reference>
<dbReference type="AlphaFoldDB" id="A0A7S3Y220"/>
<dbReference type="SUPFAM" id="SSF57196">
    <property type="entry name" value="EGF/Laminin"/>
    <property type="match status" value="1"/>
</dbReference>
<dbReference type="PROSITE" id="PS01186">
    <property type="entry name" value="EGF_2"/>
    <property type="match status" value="1"/>
</dbReference>
<accession>A0A7S3Y220</accession>
<dbReference type="PANTHER" id="PTHR14319">
    <property type="entry name" value="FIVE-SPAN TRANSMEMBRANE PROTEIN M83"/>
    <property type="match status" value="1"/>
</dbReference>
<feature type="transmembrane region" description="Helical" evidence="8">
    <location>
        <begin position="341"/>
        <end position="364"/>
    </location>
</feature>
<dbReference type="CDD" id="cd00055">
    <property type="entry name" value="EGF_Lam"/>
    <property type="match status" value="1"/>
</dbReference>
<dbReference type="Pfam" id="PF12036">
    <property type="entry name" value="DUF3522"/>
    <property type="match status" value="1"/>
</dbReference>
<evidence type="ECO:0000259" key="9">
    <source>
        <dbReference type="PROSITE" id="PS50026"/>
    </source>
</evidence>
<dbReference type="EMBL" id="HBIU01038286">
    <property type="protein sequence ID" value="CAE0638733.1"/>
    <property type="molecule type" value="Transcribed_RNA"/>
</dbReference>
<dbReference type="GO" id="GO:0005886">
    <property type="term" value="C:plasma membrane"/>
    <property type="evidence" value="ECO:0007669"/>
    <property type="project" value="UniProtKB-SubCell"/>
</dbReference>
<evidence type="ECO:0000256" key="7">
    <source>
        <dbReference type="PROSITE-ProRule" id="PRU00076"/>
    </source>
</evidence>
<protein>
    <recommendedName>
        <fullName evidence="9">EGF-like domain-containing protein</fullName>
    </recommendedName>
</protein>
<keyword evidence="5 8" id="KW-1133">Transmembrane helix</keyword>
<feature type="transmembrane region" description="Helical" evidence="8">
    <location>
        <begin position="283"/>
        <end position="303"/>
    </location>
</feature>
<evidence type="ECO:0000256" key="4">
    <source>
        <dbReference type="ARBA" id="ARBA00022692"/>
    </source>
</evidence>
<feature type="disulfide bond" evidence="7">
    <location>
        <begin position="207"/>
        <end position="216"/>
    </location>
</feature>
<dbReference type="PROSITE" id="PS00022">
    <property type="entry name" value="EGF_1"/>
    <property type="match status" value="1"/>
</dbReference>
<comment type="subcellular location">
    <subcellularLocation>
        <location evidence="1">Cell membrane</location>
        <topology evidence="1">Multi-pass membrane protein</topology>
    </subcellularLocation>
</comment>
<evidence type="ECO:0000256" key="8">
    <source>
        <dbReference type="SAM" id="Phobius"/>
    </source>
</evidence>
<comment type="caution">
    <text evidence="7">Lacks conserved residue(s) required for the propagation of feature annotation.</text>
</comment>
<evidence type="ECO:0000313" key="10">
    <source>
        <dbReference type="EMBL" id="CAE0638733.1"/>
    </source>
</evidence>
<gene>
    <name evidence="10" type="ORF">HAKA00212_LOCUS17518</name>
</gene>
<evidence type="ECO:0000256" key="1">
    <source>
        <dbReference type="ARBA" id="ARBA00004651"/>
    </source>
</evidence>
<evidence type="ECO:0000256" key="3">
    <source>
        <dbReference type="ARBA" id="ARBA00022475"/>
    </source>
</evidence>
<keyword evidence="7" id="KW-0245">EGF-like domain</keyword>
<keyword evidence="4 8" id="KW-0812">Transmembrane</keyword>
<keyword evidence="3" id="KW-1003">Cell membrane</keyword>
<dbReference type="PANTHER" id="PTHR14319:SF3">
    <property type="entry name" value="TRANSMEMBRANE PROTEIN-LIKE PROTEIN"/>
    <property type="match status" value="1"/>
</dbReference>
<keyword evidence="7" id="KW-1015">Disulfide bond</keyword>
<feature type="transmembrane region" description="Helical" evidence="8">
    <location>
        <begin position="252"/>
        <end position="271"/>
    </location>
</feature>
<evidence type="ECO:0000256" key="6">
    <source>
        <dbReference type="ARBA" id="ARBA00023136"/>
    </source>
</evidence>
<organism evidence="10">
    <name type="scientific">Heterosigma akashiwo</name>
    <name type="common">Chromophytic alga</name>
    <name type="synonym">Heterosigma carterae</name>
    <dbReference type="NCBI Taxonomy" id="2829"/>
    <lineage>
        <taxon>Eukaryota</taxon>
        <taxon>Sar</taxon>
        <taxon>Stramenopiles</taxon>
        <taxon>Ochrophyta</taxon>
        <taxon>Raphidophyceae</taxon>
        <taxon>Chattonellales</taxon>
        <taxon>Chattonellaceae</taxon>
        <taxon>Heterosigma</taxon>
    </lineage>
</organism>
<proteinExistence type="inferred from homology"/>
<keyword evidence="6 8" id="KW-0472">Membrane</keyword>
<evidence type="ECO:0000256" key="2">
    <source>
        <dbReference type="ARBA" id="ARBA00005542"/>
    </source>
</evidence>
<feature type="transmembrane region" description="Helical" evidence="8">
    <location>
        <begin position="438"/>
        <end position="458"/>
    </location>
</feature>